<keyword evidence="9" id="KW-1185">Reference proteome</keyword>
<feature type="binding site" evidence="7">
    <location>
        <position position="189"/>
    </location>
    <ligand>
        <name>Zn(2+)</name>
        <dbReference type="ChEBI" id="CHEBI:29105"/>
    </ligand>
</feature>
<dbReference type="UniPathway" id="UPA00232"/>
<dbReference type="InterPro" id="IPR027540">
    <property type="entry name" value="Coq4_euk"/>
</dbReference>
<keyword evidence="7" id="KW-0479">Metal-binding</keyword>
<evidence type="ECO:0000256" key="7">
    <source>
        <dbReference type="HAMAP-Rule" id="MF_03111"/>
    </source>
</evidence>
<dbReference type="Proteomes" id="UP000792457">
    <property type="component" value="Unassembled WGS sequence"/>
</dbReference>
<dbReference type="HAMAP" id="MF_03111">
    <property type="entry name" value="Coq4"/>
    <property type="match status" value="1"/>
</dbReference>
<organism evidence="8 9">
    <name type="scientific">Ladona fulva</name>
    <name type="common">Scarce chaser dragonfly</name>
    <name type="synonym">Libellula fulva</name>
    <dbReference type="NCBI Taxonomy" id="123851"/>
    <lineage>
        <taxon>Eukaryota</taxon>
        <taxon>Metazoa</taxon>
        <taxon>Ecdysozoa</taxon>
        <taxon>Arthropoda</taxon>
        <taxon>Hexapoda</taxon>
        <taxon>Insecta</taxon>
        <taxon>Pterygota</taxon>
        <taxon>Palaeoptera</taxon>
        <taxon>Odonata</taxon>
        <taxon>Epiprocta</taxon>
        <taxon>Anisoptera</taxon>
        <taxon>Libelluloidea</taxon>
        <taxon>Libellulidae</taxon>
        <taxon>Ladona</taxon>
    </lineage>
</organism>
<dbReference type="AlphaFoldDB" id="A0A8K0KD30"/>
<keyword evidence="1 7" id="KW-0831">Ubiquinone biosynthesis</keyword>
<reference evidence="8" key="2">
    <citation type="submission" date="2017-10" db="EMBL/GenBank/DDBJ databases">
        <title>Ladona fulva Genome sequencing and assembly.</title>
        <authorList>
            <person name="Murali S."/>
            <person name="Richards S."/>
            <person name="Bandaranaike D."/>
            <person name="Bellair M."/>
            <person name="Blankenburg K."/>
            <person name="Chao H."/>
            <person name="Dinh H."/>
            <person name="Doddapaneni H."/>
            <person name="Dugan-Rocha S."/>
            <person name="Elkadiri S."/>
            <person name="Gnanaolivu R."/>
            <person name="Hernandez B."/>
            <person name="Skinner E."/>
            <person name="Javaid M."/>
            <person name="Lee S."/>
            <person name="Li M."/>
            <person name="Ming W."/>
            <person name="Munidasa M."/>
            <person name="Muniz J."/>
            <person name="Nguyen L."/>
            <person name="Hughes D."/>
            <person name="Osuji N."/>
            <person name="Pu L.-L."/>
            <person name="Puazo M."/>
            <person name="Qu C."/>
            <person name="Quiroz J."/>
            <person name="Raj R."/>
            <person name="Weissenberger G."/>
            <person name="Xin Y."/>
            <person name="Zou X."/>
            <person name="Han Y."/>
            <person name="Worley K."/>
            <person name="Muzny D."/>
            <person name="Gibbs R."/>
        </authorList>
    </citation>
    <scope>NUCLEOTIDE SEQUENCE</scope>
    <source>
        <strain evidence="8">Sampled in the wild</strain>
    </source>
</reference>
<comment type="caution">
    <text evidence="7">Lacks conserved residue(s) required for the propagation of feature annotation.</text>
</comment>
<evidence type="ECO:0000256" key="2">
    <source>
        <dbReference type="ARBA" id="ARBA00022792"/>
    </source>
</evidence>
<keyword evidence="3 7" id="KW-0862">Zinc</keyword>
<dbReference type="PANTHER" id="PTHR12922:SF7">
    <property type="entry name" value="UBIQUINONE BIOSYNTHESIS PROTEIN COQ4 HOMOLOG, MITOCHONDRIAL"/>
    <property type="match status" value="1"/>
</dbReference>
<keyword evidence="6 7" id="KW-0456">Lyase</keyword>
<keyword evidence="4 7" id="KW-0496">Mitochondrion</keyword>
<reference evidence="8" key="1">
    <citation type="submission" date="2013-04" db="EMBL/GenBank/DDBJ databases">
        <authorList>
            <person name="Qu J."/>
            <person name="Murali S.C."/>
            <person name="Bandaranaike D."/>
            <person name="Bellair M."/>
            <person name="Blankenburg K."/>
            <person name="Chao H."/>
            <person name="Dinh H."/>
            <person name="Doddapaneni H."/>
            <person name="Downs B."/>
            <person name="Dugan-Rocha S."/>
            <person name="Elkadiri S."/>
            <person name="Gnanaolivu R.D."/>
            <person name="Hernandez B."/>
            <person name="Javaid M."/>
            <person name="Jayaseelan J.C."/>
            <person name="Lee S."/>
            <person name="Li M."/>
            <person name="Ming W."/>
            <person name="Munidasa M."/>
            <person name="Muniz J."/>
            <person name="Nguyen L."/>
            <person name="Ongeri F."/>
            <person name="Osuji N."/>
            <person name="Pu L.-L."/>
            <person name="Puazo M."/>
            <person name="Qu C."/>
            <person name="Quiroz J."/>
            <person name="Raj R."/>
            <person name="Weissenberger G."/>
            <person name="Xin Y."/>
            <person name="Zou X."/>
            <person name="Han Y."/>
            <person name="Richards S."/>
            <person name="Worley K."/>
            <person name="Muzny D."/>
            <person name="Gibbs R."/>
        </authorList>
    </citation>
    <scope>NUCLEOTIDE SEQUENCE</scope>
    <source>
        <strain evidence="8">Sampled in the wild</strain>
    </source>
</reference>
<dbReference type="Pfam" id="PF05019">
    <property type="entry name" value="Coq4"/>
    <property type="match status" value="1"/>
</dbReference>
<evidence type="ECO:0000256" key="3">
    <source>
        <dbReference type="ARBA" id="ARBA00022833"/>
    </source>
</evidence>
<comment type="cofactor">
    <cofactor evidence="7">
        <name>Zn(2+)</name>
        <dbReference type="ChEBI" id="CHEBI:29105"/>
    </cofactor>
</comment>
<keyword evidence="2 7" id="KW-0999">Mitochondrion inner membrane</keyword>
<proteinExistence type="inferred from homology"/>
<evidence type="ECO:0000313" key="9">
    <source>
        <dbReference type="Proteomes" id="UP000792457"/>
    </source>
</evidence>
<dbReference type="GO" id="GO:0031314">
    <property type="term" value="C:extrinsic component of mitochondrial inner membrane"/>
    <property type="evidence" value="ECO:0007669"/>
    <property type="project" value="UniProtKB-UniRule"/>
</dbReference>
<dbReference type="PANTHER" id="PTHR12922">
    <property type="entry name" value="UBIQUINONE BIOSYNTHESIS PROTEIN"/>
    <property type="match status" value="1"/>
</dbReference>
<sequence length="271" mass="30999">MAARQTLPFAKRCGCARILTSRFVPKHVCYNIQRYLCARVNENTEAELHLGSSKTRERYDELAAFHTPTSALQKVLLAVGSASISLLDPTRPEMIAVLGETTGHTALKYIHNVMAHDKEGLEILSERPRINSRTVDLEALSKMPEGTLGKVYTDFLKTYKITPDSRQTVQFVDDMELAYVMQRKGRECEVAVKWVEGIQTRLPMCIGGALFGPLRYGPKYRQKYVKYYLPWAVKTGFEAKFLMNVFYEKRWEQSVSELLEELNIKPLKLEP</sequence>
<accession>A0A8K0KD30</accession>
<dbReference type="OrthoDB" id="4249at2759"/>
<name>A0A8K0KD30_LADFU</name>
<comment type="function">
    <text evidence="7">Lyase that catalyzes the C1-decarboxylation of 4-hydroxy-3-methoxy-5-(all-trans-polyprenyl)benzoic acid into 2-methoxy-6-(all-trans-polyprenyl)phenol during ubiquinone biosynthesis.</text>
</comment>
<comment type="catalytic activity">
    <reaction evidence="7">
        <text>a 4-hydroxy-3-methoxy-5-(all-trans-polyprenyl)benzoate + H(+) = a 2-methoxy-6-(all-trans-polyprenyl)phenol + CO2</text>
        <dbReference type="Rhea" id="RHEA:81179"/>
        <dbReference type="Rhea" id="RHEA-COMP:9551"/>
        <dbReference type="Rhea" id="RHEA-COMP:10931"/>
        <dbReference type="ChEBI" id="CHEBI:15378"/>
        <dbReference type="ChEBI" id="CHEBI:16526"/>
        <dbReference type="ChEBI" id="CHEBI:62731"/>
        <dbReference type="ChEBI" id="CHEBI:84443"/>
        <dbReference type="EC" id="4.1.1.130"/>
    </reaction>
</comment>
<evidence type="ECO:0000256" key="5">
    <source>
        <dbReference type="ARBA" id="ARBA00023136"/>
    </source>
</evidence>
<evidence type="ECO:0000256" key="1">
    <source>
        <dbReference type="ARBA" id="ARBA00022688"/>
    </source>
</evidence>
<comment type="caution">
    <text evidence="8">The sequence shown here is derived from an EMBL/GenBank/DDBJ whole genome shotgun (WGS) entry which is preliminary data.</text>
</comment>
<dbReference type="GO" id="GO:0120539">
    <property type="term" value="F:4-hydroxy-3-methoxy-5-polyprenylbenzoate decarboxylase activity"/>
    <property type="evidence" value="ECO:0007669"/>
    <property type="project" value="UniProtKB-EC"/>
</dbReference>
<protein>
    <recommendedName>
        <fullName evidence="7">Ubiquinone biosynthesis protein COQ4 homolog, mitochondrial</fullName>
    </recommendedName>
    <alternativeName>
        <fullName evidence="7">4-hydroxy-3-methoxy-5-polyprenylbenzoate decarboxylase</fullName>
        <ecNumber evidence="7">4.1.1.130</ecNumber>
    </alternativeName>
    <alternativeName>
        <fullName evidence="7">Coenzyme Q biosynthesis protein 4 homolog</fullName>
    </alternativeName>
</protein>
<evidence type="ECO:0000256" key="4">
    <source>
        <dbReference type="ARBA" id="ARBA00023128"/>
    </source>
</evidence>
<keyword evidence="5 7" id="KW-0472">Membrane</keyword>
<comment type="subunit">
    <text evidence="7">Component of a multi-subunit COQ enzyme complex.</text>
</comment>
<evidence type="ECO:0000313" key="8">
    <source>
        <dbReference type="EMBL" id="KAG8232133.1"/>
    </source>
</evidence>
<dbReference type="EC" id="4.1.1.130" evidence="7"/>
<gene>
    <name evidence="8" type="ORF">J437_LFUL012142</name>
</gene>
<dbReference type="GO" id="GO:0008270">
    <property type="term" value="F:zinc ion binding"/>
    <property type="evidence" value="ECO:0007669"/>
    <property type="project" value="UniProtKB-UniRule"/>
</dbReference>
<comment type="subcellular location">
    <subcellularLocation>
        <location evidence="7">Mitochondrion inner membrane</location>
        <topology evidence="7">Peripheral membrane protein</topology>
        <orientation evidence="7">Matrix side</orientation>
    </subcellularLocation>
</comment>
<evidence type="ECO:0000256" key="6">
    <source>
        <dbReference type="ARBA" id="ARBA00023239"/>
    </source>
</evidence>
<comment type="pathway">
    <text evidence="7">Cofactor biosynthesis; ubiquinone biosynthesis.</text>
</comment>
<comment type="similarity">
    <text evidence="7">Belongs to the COQ4 family.</text>
</comment>
<dbReference type="EMBL" id="KZ308595">
    <property type="protein sequence ID" value="KAG8232133.1"/>
    <property type="molecule type" value="Genomic_DNA"/>
</dbReference>
<dbReference type="InterPro" id="IPR007715">
    <property type="entry name" value="Coq4"/>
</dbReference>